<reference evidence="1 2" key="1">
    <citation type="journal article" date="2018" name="Evol. Lett.">
        <title>Horizontal gene cluster transfer increased hallucinogenic mushroom diversity.</title>
        <authorList>
            <person name="Reynolds H.T."/>
            <person name="Vijayakumar V."/>
            <person name="Gluck-Thaler E."/>
            <person name="Korotkin H.B."/>
            <person name="Matheny P.B."/>
            <person name="Slot J.C."/>
        </authorList>
    </citation>
    <scope>NUCLEOTIDE SEQUENCE [LARGE SCALE GENOMIC DNA]</scope>
    <source>
        <strain evidence="1 2">SRW20</strain>
    </source>
</reference>
<comment type="caution">
    <text evidence="1">The sequence shown here is derived from an EMBL/GenBank/DDBJ whole genome shotgun (WGS) entry which is preliminary data.</text>
</comment>
<accession>A0A409WA74</accession>
<dbReference type="AlphaFoldDB" id="A0A409WA74"/>
<name>A0A409WA74_9AGAR</name>
<organism evidence="1 2">
    <name type="scientific">Gymnopilus dilepis</name>
    <dbReference type="NCBI Taxonomy" id="231916"/>
    <lineage>
        <taxon>Eukaryota</taxon>
        <taxon>Fungi</taxon>
        <taxon>Dikarya</taxon>
        <taxon>Basidiomycota</taxon>
        <taxon>Agaricomycotina</taxon>
        <taxon>Agaricomycetes</taxon>
        <taxon>Agaricomycetidae</taxon>
        <taxon>Agaricales</taxon>
        <taxon>Agaricineae</taxon>
        <taxon>Hymenogastraceae</taxon>
        <taxon>Gymnopilus</taxon>
    </lineage>
</organism>
<evidence type="ECO:0000313" key="2">
    <source>
        <dbReference type="Proteomes" id="UP000284706"/>
    </source>
</evidence>
<dbReference type="InParanoid" id="A0A409WA74"/>
<dbReference type="Proteomes" id="UP000284706">
    <property type="component" value="Unassembled WGS sequence"/>
</dbReference>
<keyword evidence="2" id="KW-1185">Reference proteome</keyword>
<proteinExistence type="predicted"/>
<sequence>MVGRSHLALRPTTNLVHLMAADSVKITPEGYGKPGPTTVLQTTWALSEHIKAGTSSERREIPAVLDSEPQMLVSPSAEVETGIQGYTTVALHCAPSIRDLRHVISLAMSITYQRRSAVATIKMHRYKAHQQQSMLEEETAFVAA</sequence>
<dbReference type="EMBL" id="NHYE01005263">
    <property type="protein sequence ID" value="PPQ75404.1"/>
    <property type="molecule type" value="Genomic_DNA"/>
</dbReference>
<gene>
    <name evidence="1" type="ORF">CVT26_015375</name>
</gene>
<protein>
    <submittedName>
        <fullName evidence="1">Uncharacterized protein</fullName>
    </submittedName>
</protein>
<evidence type="ECO:0000313" key="1">
    <source>
        <dbReference type="EMBL" id="PPQ75404.1"/>
    </source>
</evidence>